<feature type="non-terminal residue" evidence="1">
    <location>
        <position position="49"/>
    </location>
</feature>
<sequence>MKLGAFFFCFCGSDESEMSLSLGDTEHGQSDDWNTPTFYTAESISSSNT</sequence>
<dbReference type="Proteomes" id="UP000499080">
    <property type="component" value="Unassembled WGS sequence"/>
</dbReference>
<evidence type="ECO:0000313" key="1">
    <source>
        <dbReference type="EMBL" id="GBN93836.1"/>
    </source>
</evidence>
<dbReference type="AlphaFoldDB" id="A0A4Y2T2V6"/>
<protein>
    <submittedName>
        <fullName evidence="1">Uncharacterized protein</fullName>
    </submittedName>
</protein>
<keyword evidence="2" id="KW-1185">Reference proteome</keyword>
<comment type="caution">
    <text evidence="1">The sequence shown here is derived from an EMBL/GenBank/DDBJ whole genome shotgun (WGS) entry which is preliminary data.</text>
</comment>
<evidence type="ECO:0000313" key="2">
    <source>
        <dbReference type="Proteomes" id="UP000499080"/>
    </source>
</evidence>
<dbReference type="EMBL" id="BGPR01025163">
    <property type="protein sequence ID" value="GBN93836.1"/>
    <property type="molecule type" value="Genomic_DNA"/>
</dbReference>
<proteinExistence type="predicted"/>
<name>A0A4Y2T2V6_ARAVE</name>
<reference evidence="1 2" key="1">
    <citation type="journal article" date="2019" name="Sci. Rep.">
        <title>Orb-weaving spider Araneus ventricosus genome elucidates the spidroin gene catalogue.</title>
        <authorList>
            <person name="Kono N."/>
            <person name="Nakamura H."/>
            <person name="Ohtoshi R."/>
            <person name="Moran D.A.P."/>
            <person name="Shinohara A."/>
            <person name="Yoshida Y."/>
            <person name="Fujiwara M."/>
            <person name="Mori M."/>
            <person name="Tomita M."/>
            <person name="Arakawa K."/>
        </authorList>
    </citation>
    <scope>NUCLEOTIDE SEQUENCE [LARGE SCALE GENOMIC DNA]</scope>
</reference>
<gene>
    <name evidence="1" type="ORF">AVEN_211677_1</name>
</gene>
<accession>A0A4Y2T2V6</accession>
<organism evidence="1 2">
    <name type="scientific">Araneus ventricosus</name>
    <name type="common">Orbweaver spider</name>
    <name type="synonym">Epeira ventricosa</name>
    <dbReference type="NCBI Taxonomy" id="182803"/>
    <lineage>
        <taxon>Eukaryota</taxon>
        <taxon>Metazoa</taxon>
        <taxon>Ecdysozoa</taxon>
        <taxon>Arthropoda</taxon>
        <taxon>Chelicerata</taxon>
        <taxon>Arachnida</taxon>
        <taxon>Araneae</taxon>
        <taxon>Araneomorphae</taxon>
        <taxon>Entelegynae</taxon>
        <taxon>Araneoidea</taxon>
        <taxon>Araneidae</taxon>
        <taxon>Araneus</taxon>
    </lineage>
</organism>